<keyword evidence="3 5" id="KW-1133">Transmembrane helix</keyword>
<organism evidence="6 7">
    <name type="scientific">Sclerotinia sclerotiorum (strain ATCC 18683 / 1980 / Ss-1)</name>
    <name type="common">White mold</name>
    <name type="synonym">Whetzelinia sclerotiorum</name>
    <dbReference type="NCBI Taxonomy" id="665079"/>
    <lineage>
        <taxon>Eukaryota</taxon>
        <taxon>Fungi</taxon>
        <taxon>Dikarya</taxon>
        <taxon>Ascomycota</taxon>
        <taxon>Pezizomycotina</taxon>
        <taxon>Leotiomycetes</taxon>
        <taxon>Helotiales</taxon>
        <taxon>Sclerotiniaceae</taxon>
        <taxon>Sclerotinia</taxon>
    </lineage>
</organism>
<proteinExistence type="predicted"/>
<keyword evidence="4 5" id="KW-0472">Membrane</keyword>
<evidence type="ECO:0000256" key="5">
    <source>
        <dbReference type="SAM" id="Phobius"/>
    </source>
</evidence>
<reference evidence="7" key="1">
    <citation type="journal article" date="2017" name="Genome Biol. Evol.">
        <title>The complete genome sequence of the phytopathogenic fungus Sclerotinia sclerotiorum reveals insights into the genome architecture of broad host range pathogens.</title>
        <authorList>
            <person name="Derbyshire M."/>
            <person name="Denton-Giles M."/>
            <person name="Hegedus D."/>
            <person name="Seifbarghy S."/>
            <person name="Rollins J."/>
            <person name="van Kan J."/>
            <person name="Seidl M.F."/>
            <person name="Faino L."/>
            <person name="Mbengue M."/>
            <person name="Navaud O."/>
            <person name="Raffaele S."/>
            <person name="Hammond-Kosack K."/>
            <person name="Heard S."/>
            <person name="Oliver R."/>
        </authorList>
    </citation>
    <scope>NUCLEOTIDE SEQUENCE [LARGE SCALE GENOMIC DNA]</scope>
    <source>
        <strain evidence="7">ATCC 18683 / 1980 / Ss-1</strain>
    </source>
</reference>
<dbReference type="Proteomes" id="UP000177798">
    <property type="component" value="Chromosome 7"/>
</dbReference>
<dbReference type="EMBL" id="CP017820">
    <property type="protein sequence ID" value="APA10838.1"/>
    <property type="molecule type" value="Genomic_DNA"/>
</dbReference>
<evidence type="ECO:0000313" key="7">
    <source>
        <dbReference type="Proteomes" id="UP000177798"/>
    </source>
</evidence>
<dbReference type="AlphaFoldDB" id="A0A1D9Q7B5"/>
<comment type="subcellular location">
    <subcellularLocation>
        <location evidence="1">Membrane</location>
        <topology evidence="1">Multi-pass membrane protein</topology>
    </subcellularLocation>
</comment>
<dbReference type="PANTHER" id="PTHR31465">
    <property type="entry name" value="PROTEIN RTA1-RELATED"/>
    <property type="match status" value="1"/>
</dbReference>
<evidence type="ECO:0000256" key="4">
    <source>
        <dbReference type="ARBA" id="ARBA00023136"/>
    </source>
</evidence>
<gene>
    <name evidence="6" type="ORF">sscle_07g056080</name>
</gene>
<accession>A0A1D9Q7B5</accession>
<dbReference type="OrthoDB" id="4521223at2759"/>
<evidence type="ECO:0000256" key="1">
    <source>
        <dbReference type="ARBA" id="ARBA00004141"/>
    </source>
</evidence>
<sequence length="121" mass="13579">MSVASVCKLGTCPLEYGMVHYQPTLFGSVFYLVIFAALLIIYVIQLRHWNAWSFSYCMLSGLALELVGYLGRIQMHCDPFAPNPFLASGDSTMLILIRLIFRVAELAWASSRSLPIKRSLS</sequence>
<dbReference type="PANTHER" id="PTHR31465:SF9">
    <property type="entry name" value="SPHINGOID LONG-CHAIN BASE TRANSPORTER RSB1"/>
    <property type="match status" value="1"/>
</dbReference>
<feature type="transmembrane region" description="Helical" evidence="5">
    <location>
        <begin position="51"/>
        <end position="71"/>
    </location>
</feature>
<name>A0A1D9Q7B5_SCLS1</name>
<dbReference type="InterPro" id="IPR007568">
    <property type="entry name" value="RTA1"/>
</dbReference>
<evidence type="ECO:0000256" key="2">
    <source>
        <dbReference type="ARBA" id="ARBA00022692"/>
    </source>
</evidence>
<feature type="transmembrane region" description="Helical" evidence="5">
    <location>
        <begin position="25"/>
        <end position="44"/>
    </location>
</feature>
<keyword evidence="2 5" id="KW-0812">Transmembrane</keyword>
<evidence type="ECO:0000313" key="6">
    <source>
        <dbReference type="EMBL" id="APA10838.1"/>
    </source>
</evidence>
<evidence type="ECO:0000256" key="3">
    <source>
        <dbReference type="ARBA" id="ARBA00022989"/>
    </source>
</evidence>
<dbReference type="GO" id="GO:0016020">
    <property type="term" value="C:membrane"/>
    <property type="evidence" value="ECO:0007669"/>
    <property type="project" value="UniProtKB-SubCell"/>
</dbReference>
<protein>
    <submittedName>
        <fullName evidence="6">Uncharacterized protein</fullName>
    </submittedName>
</protein>
<dbReference type="VEuPathDB" id="FungiDB:sscle_07g056080"/>